<dbReference type="EMBL" id="JAPQKN010000001">
    <property type="protein sequence ID" value="KAJ5177027.1"/>
    <property type="molecule type" value="Genomic_DNA"/>
</dbReference>
<evidence type="ECO:0000256" key="1">
    <source>
        <dbReference type="SAM" id="MobiDB-lite"/>
    </source>
</evidence>
<dbReference type="RefSeq" id="XP_056548635.1">
    <property type="nucleotide sequence ID" value="XM_056685029.1"/>
</dbReference>
<feature type="compositionally biased region" description="Polar residues" evidence="1">
    <location>
        <begin position="127"/>
        <end position="139"/>
    </location>
</feature>
<dbReference type="GeneID" id="81424205"/>
<reference evidence="2" key="1">
    <citation type="submission" date="2022-11" db="EMBL/GenBank/DDBJ databases">
        <authorList>
            <person name="Petersen C."/>
        </authorList>
    </citation>
    <scope>NUCLEOTIDE SEQUENCE</scope>
    <source>
        <strain evidence="2">IBT 26290</strain>
    </source>
</reference>
<feature type="region of interest" description="Disordered" evidence="1">
    <location>
        <begin position="1"/>
        <end position="51"/>
    </location>
</feature>
<proteinExistence type="predicted"/>
<organism evidence="2 3">
    <name type="scientific">Penicillium canariense</name>
    <dbReference type="NCBI Taxonomy" id="189055"/>
    <lineage>
        <taxon>Eukaryota</taxon>
        <taxon>Fungi</taxon>
        <taxon>Dikarya</taxon>
        <taxon>Ascomycota</taxon>
        <taxon>Pezizomycotina</taxon>
        <taxon>Eurotiomycetes</taxon>
        <taxon>Eurotiomycetidae</taxon>
        <taxon>Eurotiales</taxon>
        <taxon>Aspergillaceae</taxon>
        <taxon>Penicillium</taxon>
    </lineage>
</organism>
<comment type="caution">
    <text evidence="2">The sequence shown here is derived from an EMBL/GenBank/DDBJ whole genome shotgun (WGS) entry which is preliminary data.</text>
</comment>
<protein>
    <submittedName>
        <fullName evidence="2">Uncharacterized protein</fullName>
    </submittedName>
</protein>
<evidence type="ECO:0000313" key="3">
    <source>
        <dbReference type="Proteomes" id="UP001149163"/>
    </source>
</evidence>
<gene>
    <name evidence="2" type="ORF">N7482_002904</name>
</gene>
<name>A0A9W9IIM1_9EURO</name>
<accession>A0A9W9IIM1</accession>
<feature type="compositionally biased region" description="Basic and acidic residues" evidence="1">
    <location>
        <begin position="194"/>
        <end position="206"/>
    </location>
</feature>
<dbReference type="Proteomes" id="UP001149163">
    <property type="component" value="Unassembled WGS sequence"/>
</dbReference>
<dbReference type="OrthoDB" id="4188313at2759"/>
<feature type="compositionally biased region" description="Low complexity" evidence="1">
    <location>
        <begin position="215"/>
        <end position="224"/>
    </location>
</feature>
<keyword evidence="3" id="KW-1185">Reference proteome</keyword>
<reference evidence="2" key="2">
    <citation type="journal article" date="2023" name="IMA Fungus">
        <title>Comparative genomic study of the Penicillium genus elucidates a diverse pangenome and 15 lateral gene transfer events.</title>
        <authorList>
            <person name="Petersen C."/>
            <person name="Sorensen T."/>
            <person name="Nielsen M.R."/>
            <person name="Sondergaard T.E."/>
            <person name="Sorensen J.L."/>
            <person name="Fitzpatrick D.A."/>
            <person name="Frisvad J.C."/>
            <person name="Nielsen K.L."/>
        </authorList>
    </citation>
    <scope>NUCLEOTIDE SEQUENCE</scope>
    <source>
        <strain evidence="2">IBT 26290</strain>
    </source>
</reference>
<feature type="region of interest" description="Disordered" evidence="1">
    <location>
        <begin position="118"/>
        <end position="139"/>
    </location>
</feature>
<feature type="compositionally biased region" description="Polar residues" evidence="1">
    <location>
        <begin position="32"/>
        <end position="51"/>
    </location>
</feature>
<dbReference type="AlphaFoldDB" id="A0A9W9IIM1"/>
<feature type="region of interest" description="Disordered" evidence="1">
    <location>
        <begin position="184"/>
        <end position="226"/>
    </location>
</feature>
<evidence type="ECO:0000313" key="2">
    <source>
        <dbReference type="EMBL" id="KAJ5177027.1"/>
    </source>
</evidence>
<sequence>MERKLSQKALRMRQRFTFSRGRDRASTMLPASATSTPSIRPRSATTPISSHSADLAWDRNSTDRSRYFDFTDEPGYFRPASPLIDRQPVAEELEDDMKHACALLIQSIDRGMPMWPSFQADHRANTGPGQPTKATTSDAVSRLQYQGASLSPRIVENKFPVDKMPDSGVAFQPSAASAATGRFYGKQLPTSPHEQSEAVFERERGRSFGTDATPRSGSRSRSLSPELFPYSPPQVDSLWPHVQDTYFESDALFAETDALGAEGLTWLRASLDVHRIGEADLAVDPEKTKTSDRININVTAMPAAAPCRFYSIRQPRAKESGAARWAESHGLAPRLYSSVSAHSFLSAQDIASHGGFHQMRHCDSSNSLRQENHAPVYSLVLPDGARRRRRKASHLLKRLAGLGRKRDGETVECPRVERAVVAAA</sequence>